<dbReference type="HOGENOM" id="CLU_2654662_0_0_1"/>
<reference evidence="2" key="1">
    <citation type="journal article" date="2014" name="Proc. Natl. Acad. Sci. U.S.A.">
        <title>Extensive sampling of basidiomycete genomes demonstrates inadequacy of the white-rot/brown-rot paradigm for wood decay fungi.</title>
        <authorList>
            <person name="Riley R."/>
            <person name="Salamov A.A."/>
            <person name="Brown D.W."/>
            <person name="Nagy L.G."/>
            <person name="Floudas D."/>
            <person name="Held B.W."/>
            <person name="Levasseur A."/>
            <person name="Lombard V."/>
            <person name="Morin E."/>
            <person name="Otillar R."/>
            <person name="Lindquist E.A."/>
            <person name="Sun H."/>
            <person name="LaButti K.M."/>
            <person name="Schmutz J."/>
            <person name="Jabbour D."/>
            <person name="Luo H."/>
            <person name="Baker S.E."/>
            <person name="Pisabarro A.G."/>
            <person name="Walton J.D."/>
            <person name="Blanchette R.A."/>
            <person name="Henrissat B."/>
            <person name="Martin F."/>
            <person name="Cullen D."/>
            <person name="Hibbett D.S."/>
            <person name="Grigoriev I.V."/>
        </authorList>
    </citation>
    <scope>NUCLEOTIDE SEQUENCE [LARGE SCALE GENOMIC DNA]</scope>
    <source>
        <strain evidence="2">CBS 339.88</strain>
    </source>
</reference>
<keyword evidence="2" id="KW-1185">Reference proteome</keyword>
<name>A0A067SV10_GALM3</name>
<dbReference type="Proteomes" id="UP000027222">
    <property type="component" value="Unassembled WGS sequence"/>
</dbReference>
<gene>
    <name evidence="1" type="ORF">GALMADRAFT_253812</name>
</gene>
<evidence type="ECO:0000313" key="2">
    <source>
        <dbReference type="Proteomes" id="UP000027222"/>
    </source>
</evidence>
<dbReference type="AlphaFoldDB" id="A0A067SV10"/>
<protein>
    <submittedName>
        <fullName evidence="1">Uncharacterized protein</fullName>
    </submittedName>
</protein>
<proteinExistence type="predicted"/>
<accession>A0A067SV10</accession>
<dbReference type="EMBL" id="KL142392">
    <property type="protein sequence ID" value="KDR71509.1"/>
    <property type="molecule type" value="Genomic_DNA"/>
</dbReference>
<sequence length="76" mass="8662">MDVCERHELGRICVQEISGVEKQGYRAHSSRSRARKPDELLVTEITRTRMTQCVGSSPILRKKRNLMGHGSILARQ</sequence>
<organism evidence="1 2">
    <name type="scientific">Galerina marginata (strain CBS 339.88)</name>
    <dbReference type="NCBI Taxonomy" id="685588"/>
    <lineage>
        <taxon>Eukaryota</taxon>
        <taxon>Fungi</taxon>
        <taxon>Dikarya</taxon>
        <taxon>Basidiomycota</taxon>
        <taxon>Agaricomycotina</taxon>
        <taxon>Agaricomycetes</taxon>
        <taxon>Agaricomycetidae</taxon>
        <taxon>Agaricales</taxon>
        <taxon>Agaricineae</taxon>
        <taxon>Strophariaceae</taxon>
        <taxon>Galerina</taxon>
    </lineage>
</organism>
<evidence type="ECO:0000313" key="1">
    <source>
        <dbReference type="EMBL" id="KDR71509.1"/>
    </source>
</evidence>